<keyword evidence="4" id="KW-0547">Nucleotide-binding</keyword>
<sequence length="320" mass="34493">MAAEPAVSVRSLRKVYAGVPAVDDLSFDIAAGEVVALLGPNGAGKTTTVEILEGHRTRDSGEVSVLGHDPGRGDRALRERIGIVLQEAGIEDVFSVREILTRYRSMYPRRRDVDEVLEVVGLTEKADDRVTSLSGGQQRRVDLALGLIGDPDLIFLDEPTTGFDPSARRQAWEVVEGLRSLGRTILLTTHYLDEAEYLADRVLVIARGRLLAEGTAADLESASGLRPTLRFRLGDGASRPPEDPAVIGLDLQADQSGWFSAPSDEPARDLHRLTGWALDAGVRLEGLEVRRPTLEDVYLDLVGADADPSSDGASTPEVPA</sequence>
<keyword evidence="3" id="KW-1003">Cell membrane</keyword>
<keyword evidence="2" id="KW-0813">Transport</keyword>
<dbReference type="RefSeq" id="WP_114593313.1">
    <property type="nucleotide sequence ID" value="NZ_CP031165.1"/>
</dbReference>
<evidence type="ECO:0000256" key="2">
    <source>
        <dbReference type="ARBA" id="ARBA00022448"/>
    </source>
</evidence>
<dbReference type="PANTHER" id="PTHR42711:SF17">
    <property type="entry name" value="ABC TRANSPORTER ATP-BINDING PROTEIN"/>
    <property type="match status" value="1"/>
</dbReference>
<dbReference type="InterPro" id="IPR003593">
    <property type="entry name" value="AAA+_ATPase"/>
</dbReference>
<keyword evidence="7" id="KW-0472">Membrane</keyword>
<dbReference type="GO" id="GO:0005524">
    <property type="term" value="F:ATP binding"/>
    <property type="evidence" value="ECO:0007669"/>
    <property type="project" value="UniProtKB-KW"/>
</dbReference>
<proteinExistence type="predicted"/>
<evidence type="ECO:0000313" key="11">
    <source>
        <dbReference type="Proteomes" id="UP000264006"/>
    </source>
</evidence>
<dbReference type="AlphaFoldDB" id="A0A346Y3L9"/>
<keyword evidence="6" id="KW-1278">Translocase</keyword>
<dbReference type="InterPro" id="IPR050763">
    <property type="entry name" value="ABC_transporter_ATP-binding"/>
</dbReference>
<evidence type="ECO:0000256" key="4">
    <source>
        <dbReference type="ARBA" id="ARBA00022741"/>
    </source>
</evidence>
<dbReference type="Gene3D" id="3.40.50.300">
    <property type="entry name" value="P-loop containing nucleotide triphosphate hydrolases"/>
    <property type="match status" value="1"/>
</dbReference>
<comment type="subcellular location">
    <subcellularLocation>
        <location evidence="1">Cell membrane</location>
        <topology evidence="1">Peripheral membrane protein</topology>
    </subcellularLocation>
</comment>
<evidence type="ECO:0000256" key="3">
    <source>
        <dbReference type="ARBA" id="ARBA00022475"/>
    </source>
</evidence>
<keyword evidence="5" id="KW-0067">ATP-binding</keyword>
<dbReference type="InterPro" id="IPR017871">
    <property type="entry name" value="ABC_transporter-like_CS"/>
</dbReference>
<dbReference type="SUPFAM" id="SSF52540">
    <property type="entry name" value="P-loop containing nucleoside triphosphate hydrolases"/>
    <property type="match status" value="1"/>
</dbReference>
<dbReference type="EMBL" id="CP031165">
    <property type="protein sequence ID" value="AXV09066.1"/>
    <property type="molecule type" value="Genomic_DNA"/>
</dbReference>
<evidence type="ECO:0000256" key="7">
    <source>
        <dbReference type="ARBA" id="ARBA00023136"/>
    </source>
</evidence>
<dbReference type="InterPro" id="IPR003439">
    <property type="entry name" value="ABC_transporter-like_ATP-bd"/>
</dbReference>
<gene>
    <name evidence="10" type="ORF">DVS28_a4401</name>
</gene>
<dbReference type="CDD" id="cd03263">
    <property type="entry name" value="ABC_subfamily_A"/>
    <property type="match status" value="1"/>
</dbReference>
<dbReference type="Proteomes" id="UP000264006">
    <property type="component" value="Chromosome"/>
</dbReference>
<name>A0A346Y3L9_9ACTN</name>
<evidence type="ECO:0000313" key="10">
    <source>
        <dbReference type="EMBL" id="AXV09066.1"/>
    </source>
</evidence>
<dbReference type="OrthoDB" id="9804819at2"/>
<evidence type="ECO:0000256" key="5">
    <source>
        <dbReference type="ARBA" id="ARBA00022840"/>
    </source>
</evidence>
<dbReference type="InterPro" id="IPR027417">
    <property type="entry name" value="P-loop_NTPase"/>
</dbReference>
<evidence type="ECO:0000256" key="6">
    <source>
        <dbReference type="ARBA" id="ARBA00022967"/>
    </source>
</evidence>
<reference evidence="10 11" key="1">
    <citation type="submission" date="2018-09" db="EMBL/GenBank/DDBJ databases">
        <title>Complete genome sequence of Euzebya sp. DY32-46 isolated from seawater of Pacific Ocean.</title>
        <authorList>
            <person name="Xu L."/>
            <person name="Wu Y.-H."/>
            <person name="Xu X.-W."/>
        </authorList>
    </citation>
    <scope>NUCLEOTIDE SEQUENCE [LARGE SCALE GENOMIC DNA]</scope>
    <source>
        <strain evidence="10 11">DY32-46</strain>
    </source>
</reference>
<evidence type="ECO:0000256" key="8">
    <source>
        <dbReference type="ARBA" id="ARBA00023251"/>
    </source>
</evidence>
<feature type="domain" description="ABC transporter" evidence="9">
    <location>
        <begin position="7"/>
        <end position="232"/>
    </location>
</feature>
<dbReference type="PROSITE" id="PS00211">
    <property type="entry name" value="ABC_TRANSPORTER_1"/>
    <property type="match status" value="1"/>
</dbReference>
<dbReference type="GO" id="GO:0046677">
    <property type="term" value="P:response to antibiotic"/>
    <property type="evidence" value="ECO:0007669"/>
    <property type="project" value="UniProtKB-KW"/>
</dbReference>
<dbReference type="SMART" id="SM00382">
    <property type="entry name" value="AAA"/>
    <property type="match status" value="1"/>
</dbReference>
<dbReference type="GO" id="GO:0016887">
    <property type="term" value="F:ATP hydrolysis activity"/>
    <property type="evidence" value="ECO:0007669"/>
    <property type="project" value="InterPro"/>
</dbReference>
<protein>
    <submittedName>
        <fullName evidence="10">ABC transporter related</fullName>
    </submittedName>
</protein>
<dbReference type="PROSITE" id="PS50893">
    <property type="entry name" value="ABC_TRANSPORTER_2"/>
    <property type="match status" value="1"/>
</dbReference>
<accession>A0A346Y3L9</accession>
<dbReference type="KEGG" id="euz:DVS28_a4401"/>
<dbReference type="PANTHER" id="PTHR42711">
    <property type="entry name" value="ABC TRANSPORTER ATP-BINDING PROTEIN"/>
    <property type="match status" value="1"/>
</dbReference>
<evidence type="ECO:0000256" key="1">
    <source>
        <dbReference type="ARBA" id="ARBA00004202"/>
    </source>
</evidence>
<keyword evidence="8" id="KW-0046">Antibiotic resistance</keyword>
<dbReference type="Pfam" id="PF00005">
    <property type="entry name" value="ABC_tran"/>
    <property type="match status" value="1"/>
</dbReference>
<dbReference type="GO" id="GO:0005886">
    <property type="term" value="C:plasma membrane"/>
    <property type="evidence" value="ECO:0007669"/>
    <property type="project" value="UniProtKB-SubCell"/>
</dbReference>
<evidence type="ECO:0000259" key="9">
    <source>
        <dbReference type="PROSITE" id="PS50893"/>
    </source>
</evidence>
<keyword evidence="11" id="KW-1185">Reference proteome</keyword>
<organism evidence="10 11">
    <name type="scientific">Euzebya pacifica</name>
    <dbReference type="NCBI Taxonomy" id="1608957"/>
    <lineage>
        <taxon>Bacteria</taxon>
        <taxon>Bacillati</taxon>
        <taxon>Actinomycetota</taxon>
        <taxon>Nitriliruptoria</taxon>
        <taxon>Euzebyales</taxon>
    </lineage>
</organism>
<dbReference type="FunFam" id="3.40.50.300:FF:000589">
    <property type="entry name" value="ABC transporter, ATP-binding subunit"/>
    <property type="match status" value="1"/>
</dbReference>